<dbReference type="AlphaFoldDB" id="A0A0A6P614"/>
<sequence length="278" mass="33334">MIAIMDACSILKILQVFFDEKYIEDLKHEFKEVFLTHKVYEEIIDNKHKNFQNDPDSQNRLDNVIRDSYLETLIYYDNYEECHKILEKTIKSKHTWDKNGEYYSASLALYLSREGKEKFYENLLSIVFVTDDAPAEQDLKEFFQINQIGRIINSIDLMTIFYLKERITKNELISYCTALKDLYAKELSFIKNEVESLKKSEKNIKIQIALSQILIFLEEGKYDELKELDGKKDFKKILQSNKRLKHLINDIDTNKLRRKIRTIDERIRQIKNEYIWKV</sequence>
<comment type="caution">
    <text evidence="1">The sequence shown here is derived from an EMBL/GenBank/DDBJ whole genome shotgun (WGS) entry which is preliminary data.</text>
</comment>
<evidence type="ECO:0008006" key="3">
    <source>
        <dbReference type="Google" id="ProtNLM"/>
    </source>
</evidence>
<gene>
    <name evidence="1" type="ORF">PN36_14670</name>
</gene>
<proteinExistence type="predicted"/>
<reference evidence="1 2" key="1">
    <citation type="journal article" date="2016" name="Front. Microbiol.">
        <title>Single-Cell (Meta-)Genomics of a Dimorphic Candidatus Thiomargarita nelsonii Reveals Genomic Plasticity.</title>
        <authorList>
            <person name="Flood B.E."/>
            <person name="Fliss P."/>
            <person name="Jones D.S."/>
            <person name="Dick G.J."/>
            <person name="Jain S."/>
            <person name="Kaster A.K."/>
            <person name="Winkel M."/>
            <person name="Mussmann M."/>
            <person name="Bailey J."/>
        </authorList>
    </citation>
    <scope>NUCLEOTIDE SEQUENCE [LARGE SCALE GENOMIC DNA]</scope>
    <source>
        <strain evidence="1">Hydrate Ridge</strain>
    </source>
</reference>
<dbReference type="Proteomes" id="UP000030428">
    <property type="component" value="Unassembled WGS sequence"/>
</dbReference>
<name>A0A0A6P614_9GAMM</name>
<evidence type="ECO:0000313" key="1">
    <source>
        <dbReference type="EMBL" id="KHD10833.1"/>
    </source>
</evidence>
<dbReference type="EMBL" id="JSZA02000051">
    <property type="protein sequence ID" value="KHD10833.1"/>
    <property type="molecule type" value="Genomic_DNA"/>
</dbReference>
<organism evidence="1 2">
    <name type="scientific">Candidatus Thiomargarita nelsonii</name>
    <dbReference type="NCBI Taxonomy" id="1003181"/>
    <lineage>
        <taxon>Bacteria</taxon>
        <taxon>Pseudomonadati</taxon>
        <taxon>Pseudomonadota</taxon>
        <taxon>Gammaproteobacteria</taxon>
        <taxon>Thiotrichales</taxon>
        <taxon>Thiotrichaceae</taxon>
        <taxon>Thiomargarita</taxon>
    </lineage>
</organism>
<evidence type="ECO:0000313" key="2">
    <source>
        <dbReference type="Proteomes" id="UP000030428"/>
    </source>
</evidence>
<accession>A0A0A6P614</accession>
<keyword evidence="2" id="KW-1185">Reference proteome</keyword>
<protein>
    <recommendedName>
        <fullName evidence="3">DUF4935 domain-containing protein</fullName>
    </recommendedName>
</protein>